<gene>
    <name evidence="2" type="ORF">HDK90DRAFT_138780</name>
</gene>
<comment type="caution">
    <text evidence="2">The sequence shown here is derived from an EMBL/GenBank/DDBJ whole genome shotgun (WGS) entry which is preliminary data.</text>
</comment>
<dbReference type="EMBL" id="JBBWRZ010000002">
    <property type="protein sequence ID" value="KAK8243956.1"/>
    <property type="molecule type" value="Genomic_DNA"/>
</dbReference>
<name>A0ABR1YZ26_9PEZI</name>
<dbReference type="Proteomes" id="UP001492380">
    <property type="component" value="Unassembled WGS sequence"/>
</dbReference>
<evidence type="ECO:0000313" key="2">
    <source>
        <dbReference type="EMBL" id="KAK8243956.1"/>
    </source>
</evidence>
<protein>
    <submittedName>
        <fullName evidence="2">Uncharacterized protein</fullName>
    </submittedName>
</protein>
<accession>A0ABR1YZ26</accession>
<reference evidence="2 3" key="1">
    <citation type="submission" date="2024-04" db="EMBL/GenBank/DDBJ databases">
        <title>Phyllosticta paracitricarpa is synonymous to the EU quarantine fungus P. citricarpa based on phylogenomic analyses.</title>
        <authorList>
            <consortium name="Lawrence Berkeley National Laboratory"/>
            <person name="Van Ingen-Buijs V.A."/>
            <person name="Van Westerhoven A.C."/>
            <person name="Haridas S."/>
            <person name="Skiadas P."/>
            <person name="Martin F."/>
            <person name="Groenewald J.Z."/>
            <person name="Crous P.W."/>
            <person name="Seidl M.F."/>
        </authorList>
    </citation>
    <scope>NUCLEOTIDE SEQUENCE [LARGE SCALE GENOMIC DNA]</scope>
    <source>
        <strain evidence="2 3">CBS 123374</strain>
    </source>
</reference>
<evidence type="ECO:0000256" key="1">
    <source>
        <dbReference type="SAM" id="MobiDB-lite"/>
    </source>
</evidence>
<keyword evidence="3" id="KW-1185">Reference proteome</keyword>
<organism evidence="2 3">
    <name type="scientific">Phyllosticta capitalensis</name>
    <dbReference type="NCBI Taxonomy" id="121624"/>
    <lineage>
        <taxon>Eukaryota</taxon>
        <taxon>Fungi</taxon>
        <taxon>Dikarya</taxon>
        <taxon>Ascomycota</taxon>
        <taxon>Pezizomycotina</taxon>
        <taxon>Dothideomycetes</taxon>
        <taxon>Dothideomycetes incertae sedis</taxon>
        <taxon>Botryosphaeriales</taxon>
        <taxon>Phyllostictaceae</taxon>
        <taxon>Phyllosticta</taxon>
    </lineage>
</organism>
<evidence type="ECO:0000313" key="3">
    <source>
        <dbReference type="Proteomes" id="UP001492380"/>
    </source>
</evidence>
<sequence length="226" mass="25535">MACPAGCVFDRRRCNFTRLRTLLASRRPGKAWRTSGRGRFEDDCTQYNGPRFRDEWWLVLKVQKVDARKSHCDGCLVASAIRCSRGRRWLQGAGWGSTEHIGCLSVAGVGCGWAVQRRHSNQAQKAKQMDGSMAGWQEKSVKRRVTRPSPIEGENQREPWKRGEVMVCGCSAVRKREWLAAKGGRGWVAAPRRVSSLVMAFFFFFPSSFLRPSSIAMFACPWSSQV</sequence>
<proteinExistence type="predicted"/>
<feature type="region of interest" description="Disordered" evidence="1">
    <location>
        <begin position="125"/>
        <end position="156"/>
    </location>
</feature>